<dbReference type="InterPro" id="IPR046977">
    <property type="entry name" value="RsmC/RlmG"/>
</dbReference>
<accession>A0A6I4VVH4</accession>
<dbReference type="EMBL" id="WUUL01000008">
    <property type="protein sequence ID" value="MXQ54598.1"/>
    <property type="molecule type" value="Genomic_DNA"/>
</dbReference>
<dbReference type="InterPro" id="IPR029063">
    <property type="entry name" value="SAM-dependent_MTases_sf"/>
</dbReference>
<protein>
    <submittedName>
        <fullName evidence="4">Methyltransferase</fullName>
    </submittedName>
</protein>
<dbReference type="Proteomes" id="UP000430692">
    <property type="component" value="Unassembled WGS sequence"/>
</dbReference>
<evidence type="ECO:0000313" key="5">
    <source>
        <dbReference type="Proteomes" id="UP000430692"/>
    </source>
</evidence>
<reference evidence="4 5" key="1">
    <citation type="submission" date="2019-12" db="EMBL/GenBank/DDBJ databases">
        <title>Whole-genome analyses of novel actinobacteria.</title>
        <authorList>
            <person name="Sahin N."/>
            <person name="Saygin H."/>
        </authorList>
    </citation>
    <scope>NUCLEOTIDE SEQUENCE [LARGE SCALE GENOMIC DNA]</scope>
    <source>
        <strain evidence="4 5">KC615</strain>
    </source>
</reference>
<organism evidence="4 5">
    <name type="scientific">Shimazuella alba</name>
    <dbReference type="NCBI Taxonomy" id="2690964"/>
    <lineage>
        <taxon>Bacteria</taxon>
        <taxon>Bacillati</taxon>
        <taxon>Bacillota</taxon>
        <taxon>Bacilli</taxon>
        <taxon>Bacillales</taxon>
        <taxon>Thermoactinomycetaceae</taxon>
        <taxon>Shimazuella</taxon>
    </lineage>
</organism>
<comment type="caution">
    <text evidence="4">The sequence shown here is derived from an EMBL/GenBank/DDBJ whole genome shotgun (WGS) entry which is preliminary data.</text>
</comment>
<evidence type="ECO:0000259" key="3">
    <source>
        <dbReference type="Pfam" id="PF05175"/>
    </source>
</evidence>
<dbReference type="Pfam" id="PF05175">
    <property type="entry name" value="MTS"/>
    <property type="match status" value="1"/>
</dbReference>
<dbReference type="SUPFAM" id="SSF53335">
    <property type="entry name" value="S-adenosyl-L-methionine-dependent methyltransferases"/>
    <property type="match status" value="1"/>
</dbReference>
<dbReference type="GO" id="GO:0032259">
    <property type="term" value="P:methylation"/>
    <property type="evidence" value="ECO:0007669"/>
    <property type="project" value="UniProtKB-KW"/>
</dbReference>
<feature type="domain" description="Methyltransferase small" evidence="3">
    <location>
        <begin position="29"/>
        <end position="195"/>
    </location>
</feature>
<dbReference type="AlphaFoldDB" id="A0A6I4VVH4"/>
<dbReference type="PANTHER" id="PTHR47816:SF4">
    <property type="entry name" value="RIBOSOMAL RNA SMALL SUBUNIT METHYLTRANSFERASE C"/>
    <property type="match status" value="1"/>
</dbReference>
<dbReference type="InterPro" id="IPR007848">
    <property type="entry name" value="Small_mtfrase_dom"/>
</dbReference>
<evidence type="ECO:0000256" key="2">
    <source>
        <dbReference type="ARBA" id="ARBA00022679"/>
    </source>
</evidence>
<dbReference type="GO" id="GO:0008757">
    <property type="term" value="F:S-adenosylmethionine-dependent methyltransferase activity"/>
    <property type="evidence" value="ECO:0007669"/>
    <property type="project" value="InterPro"/>
</dbReference>
<dbReference type="RefSeq" id="WP_160801950.1">
    <property type="nucleotide sequence ID" value="NZ_WUUL01000008.1"/>
</dbReference>
<evidence type="ECO:0000313" key="4">
    <source>
        <dbReference type="EMBL" id="MXQ54598.1"/>
    </source>
</evidence>
<name>A0A6I4VVH4_9BACL</name>
<dbReference type="PANTHER" id="PTHR47816">
    <property type="entry name" value="RIBOSOMAL RNA SMALL SUBUNIT METHYLTRANSFERASE C"/>
    <property type="match status" value="1"/>
</dbReference>
<keyword evidence="5" id="KW-1185">Reference proteome</keyword>
<dbReference type="CDD" id="cd02440">
    <property type="entry name" value="AdoMet_MTases"/>
    <property type="match status" value="1"/>
</dbReference>
<proteinExistence type="predicted"/>
<gene>
    <name evidence="4" type="ORF">GSM42_12915</name>
</gene>
<sequence>MSNHYYSSKPESKHEKRIIEAQLCGNLLSFQTDAGVFSKKGIDFGSRLLIETVELSGVKSLLDLGCGYGPVGISLAKANPSLKVQMVDVNERATLLAKENARINHVAAQIEVKISDGFDKLEGVQFDAILCNPPIRVGKVFVYELFAQSRDFLSENGSLWIVIRKQQGAASAKEELARLFPYVEQVSQKKGYCIFLAKNN</sequence>
<keyword evidence="1 4" id="KW-0489">Methyltransferase</keyword>
<evidence type="ECO:0000256" key="1">
    <source>
        <dbReference type="ARBA" id="ARBA00022603"/>
    </source>
</evidence>
<keyword evidence="2 4" id="KW-0808">Transferase</keyword>
<dbReference type="Gene3D" id="3.40.50.150">
    <property type="entry name" value="Vaccinia Virus protein VP39"/>
    <property type="match status" value="1"/>
</dbReference>